<dbReference type="PANTHER" id="PTHR33121:SF23">
    <property type="entry name" value="CYCLIC DI-GMP PHOSPHODIESTERASE PDEB"/>
    <property type="match status" value="1"/>
</dbReference>
<dbReference type="Pfam" id="PF00563">
    <property type="entry name" value="EAL"/>
    <property type="match status" value="1"/>
</dbReference>
<keyword evidence="5" id="KW-1185">Reference proteome</keyword>
<dbReference type="SMART" id="SM00267">
    <property type="entry name" value="GGDEF"/>
    <property type="match status" value="1"/>
</dbReference>
<dbReference type="InterPro" id="IPR029787">
    <property type="entry name" value="Nucleotide_cyclase"/>
</dbReference>
<dbReference type="SUPFAM" id="SSF55073">
    <property type="entry name" value="Nucleotide cyclase"/>
    <property type="match status" value="1"/>
</dbReference>
<feature type="domain" description="GGDEF" evidence="3">
    <location>
        <begin position="422"/>
        <end position="542"/>
    </location>
</feature>
<dbReference type="PROSITE" id="PS50883">
    <property type="entry name" value="EAL"/>
    <property type="match status" value="1"/>
</dbReference>
<gene>
    <name evidence="4" type="ORF">THITH_13085</name>
</gene>
<organism evidence="4 5">
    <name type="scientific">Thioalkalivibrio paradoxus ARh 1</name>
    <dbReference type="NCBI Taxonomy" id="713585"/>
    <lineage>
        <taxon>Bacteria</taxon>
        <taxon>Pseudomonadati</taxon>
        <taxon>Pseudomonadota</taxon>
        <taxon>Gammaproteobacteria</taxon>
        <taxon>Chromatiales</taxon>
        <taxon>Ectothiorhodospiraceae</taxon>
        <taxon>Thioalkalivibrio</taxon>
    </lineage>
</organism>
<dbReference type="KEGG" id="tti:THITH_13085"/>
<evidence type="ECO:0000313" key="4">
    <source>
        <dbReference type="EMBL" id="AHF00227.1"/>
    </source>
</evidence>
<dbReference type="InterPro" id="IPR011006">
    <property type="entry name" value="CheY-like_superfamily"/>
</dbReference>
<dbReference type="HOGENOM" id="CLU_000445_70_50_6"/>
<dbReference type="SUPFAM" id="SSF55785">
    <property type="entry name" value="PYP-like sensor domain (PAS domain)"/>
    <property type="match status" value="1"/>
</dbReference>
<dbReference type="SUPFAM" id="SSF52172">
    <property type="entry name" value="CheY-like"/>
    <property type="match status" value="1"/>
</dbReference>
<feature type="region of interest" description="Disordered" evidence="1">
    <location>
        <begin position="372"/>
        <end position="394"/>
    </location>
</feature>
<dbReference type="OrthoDB" id="7052318at2"/>
<evidence type="ECO:0000256" key="1">
    <source>
        <dbReference type="SAM" id="MobiDB-lite"/>
    </source>
</evidence>
<dbReference type="Gene3D" id="3.30.450.20">
    <property type="entry name" value="PAS domain"/>
    <property type="match status" value="1"/>
</dbReference>
<dbReference type="CDD" id="cd01948">
    <property type="entry name" value="EAL"/>
    <property type="match status" value="1"/>
</dbReference>
<evidence type="ECO:0000313" key="5">
    <source>
        <dbReference type="Proteomes" id="UP000005289"/>
    </source>
</evidence>
<dbReference type="GO" id="GO:0071111">
    <property type="term" value="F:cyclic-guanylate-specific phosphodiesterase activity"/>
    <property type="evidence" value="ECO:0007669"/>
    <property type="project" value="InterPro"/>
</dbReference>
<evidence type="ECO:0000259" key="3">
    <source>
        <dbReference type="PROSITE" id="PS50887"/>
    </source>
</evidence>
<sequence length="804" mass="87796">MGRLRAESLMINSINVLFITQSPDTAGQVIGCIRFRGRAVRPKQAGNRRDLERLLQSYRFDVVLLVDNDLDLALEDVTRALQQSGRQTPIIVLTDRPEAQRLEDIDAGAFSAVGSQCHDMAAAMTLKAVDHLQRTRELHHLRTLLREADRRYLLMLDASRYPIACFHRGAAIYANEAWRERFEISLTESLDAIALQDLVVPEQREILNQLLDAREGEPEALETCETLAMRTRRGHSFEADIVLTGTIIDGNPCIVVHLGTADAGAVLEPPPGAQRIHSQARPPPPEIGVDTGEDPLETVPILARRASPVNEPDPEASPVPTPTQTSTPERQPASVQETPPPADRTPEAAPDSPYPAREETLAETLDEQASAFPWPADAGTGTGAASTVEPKPPRHAELIGHDRFLRILEERMVAASRSEQPLAVAVLLPDGDGQAATGTDADTIAERLAELFPPPATLAKLDAGEYAILVPETRRPALESRLDALMGADSEGTFDLDTVALSCGVALADDSGPEASQLLQRARQALAESRDAGGGRYRFHVPAAARETRPEADAIWKSRIHDAMGNDRLRLLFQPIVSLHGTQIPRYSVFVRLKGPGGETYEPADFMPAAERTGVAAPLDRWIIRHALATLASHLQRDSRIAFFVKLSQGSLDGEPVVEWLRRFLDRYRVPAGNVVVEFKEATVLTQLEMAMATARGLRELGVGLCLGDFGNGLDPFRILQRIDAGFIKLDGAYVQNLAENDASQNTVRDFTETAHADGRQVIVPFVEDAATLTVLFGLGANLVQGHFVQPPSEDLDFDFVQGF</sequence>
<dbReference type="Gene3D" id="3.20.20.450">
    <property type="entry name" value="EAL domain"/>
    <property type="match status" value="1"/>
</dbReference>
<dbReference type="PROSITE" id="PS50887">
    <property type="entry name" value="GGDEF"/>
    <property type="match status" value="1"/>
</dbReference>
<dbReference type="InterPro" id="IPR000160">
    <property type="entry name" value="GGDEF_dom"/>
</dbReference>
<dbReference type="InterPro" id="IPR050706">
    <property type="entry name" value="Cyclic-di-GMP_PDE-like"/>
</dbReference>
<dbReference type="EMBL" id="CP007029">
    <property type="protein sequence ID" value="AHF00227.1"/>
    <property type="molecule type" value="Genomic_DNA"/>
</dbReference>
<protein>
    <recommendedName>
        <fullName evidence="6">Diguanylate cyclase</fullName>
    </recommendedName>
</protein>
<dbReference type="InterPro" id="IPR001633">
    <property type="entry name" value="EAL_dom"/>
</dbReference>
<reference evidence="4 5" key="1">
    <citation type="submission" date="2013-12" db="EMBL/GenBank/DDBJ databases">
        <authorList>
            <consortium name="DOE Joint Genome Institute"/>
            <person name="Muyzer G."/>
            <person name="Huntemann M."/>
            <person name="Han J."/>
            <person name="Chen A."/>
            <person name="Kyrpides N."/>
            <person name="Mavromatis K."/>
            <person name="Markowitz V."/>
            <person name="Palaniappan K."/>
            <person name="Ivanova N."/>
            <person name="Schaumberg A."/>
            <person name="Pati A."/>
            <person name="Liolios K."/>
            <person name="Nordberg H.P."/>
            <person name="Cantor M.N."/>
            <person name="Hua S.X."/>
            <person name="Woyke T."/>
        </authorList>
    </citation>
    <scope>NUCLEOTIDE SEQUENCE [LARGE SCALE GENOMIC DNA]</scope>
    <source>
        <strain evidence="4 5">ARh 1</strain>
    </source>
</reference>
<proteinExistence type="predicted"/>
<dbReference type="InterPro" id="IPR035919">
    <property type="entry name" value="EAL_sf"/>
</dbReference>
<evidence type="ECO:0008006" key="6">
    <source>
        <dbReference type="Google" id="ProtNLM"/>
    </source>
</evidence>
<name>W0DP55_9GAMM</name>
<dbReference type="Gene3D" id="3.30.70.270">
    <property type="match status" value="1"/>
</dbReference>
<accession>W0DP55</accession>
<feature type="domain" description="EAL" evidence="2">
    <location>
        <begin position="553"/>
        <end position="804"/>
    </location>
</feature>
<dbReference type="Proteomes" id="UP000005289">
    <property type="component" value="Chromosome"/>
</dbReference>
<dbReference type="SUPFAM" id="SSF141868">
    <property type="entry name" value="EAL domain-like"/>
    <property type="match status" value="1"/>
</dbReference>
<dbReference type="InterPro" id="IPR035965">
    <property type="entry name" value="PAS-like_dom_sf"/>
</dbReference>
<dbReference type="PANTHER" id="PTHR33121">
    <property type="entry name" value="CYCLIC DI-GMP PHOSPHODIESTERASE PDEF"/>
    <property type="match status" value="1"/>
</dbReference>
<evidence type="ECO:0000259" key="2">
    <source>
        <dbReference type="PROSITE" id="PS50883"/>
    </source>
</evidence>
<feature type="region of interest" description="Disordered" evidence="1">
    <location>
        <begin position="266"/>
        <end position="356"/>
    </location>
</feature>
<dbReference type="STRING" id="713585.THITH_13085"/>
<dbReference type="AlphaFoldDB" id="W0DP55"/>
<dbReference type="SMART" id="SM00052">
    <property type="entry name" value="EAL"/>
    <property type="match status" value="1"/>
</dbReference>
<dbReference type="InterPro" id="IPR043128">
    <property type="entry name" value="Rev_trsase/Diguanyl_cyclase"/>
</dbReference>